<keyword evidence="1" id="KW-0812">Transmembrane</keyword>
<dbReference type="AlphaFoldDB" id="A0A0E9S4J6"/>
<sequence length="31" mass="3512">MGSYVDIWFIHHTLSISLFVVTLLIPFTACS</sequence>
<proteinExistence type="predicted"/>
<reference evidence="2" key="1">
    <citation type="submission" date="2014-11" db="EMBL/GenBank/DDBJ databases">
        <authorList>
            <person name="Amaro Gonzalez C."/>
        </authorList>
    </citation>
    <scope>NUCLEOTIDE SEQUENCE</scope>
</reference>
<dbReference type="EMBL" id="GBXM01072253">
    <property type="protein sequence ID" value="JAH36324.1"/>
    <property type="molecule type" value="Transcribed_RNA"/>
</dbReference>
<name>A0A0E9S4J6_ANGAN</name>
<organism evidence="2">
    <name type="scientific">Anguilla anguilla</name>
    <name type="common">European freshwater eel</name>
    <name type="synonym">Muraena anguilla</name>
    <dbReference type="NCBI Taxonomy" id="7936"/>
    <lineage>
        <taxon>Eukaryota</taxon>
        <taxon>Metazoa</taxon>
        <taxon>Chordata</taxon>
        <taxon>Craniata</taxon>
        <taxon>Vertebrata</taxon>
        <taxon>Euteleostomi</taxon>
        <taxon>Actinopterygii</taxon>
        <taxon>Neopterygii</taxon>
        <taxon>Teleostei</taxon>
        <taxon>Anguilliformes</taxon>
        <taxon>Anguillidae</taxon>
        <taxon>Anguilla</taxon>
    </lineage>
</organism>
<evidence type="ECO:0000313" key="2">
    <source>
        <dbReference type="EMBL" id="JAH36324.1"/>
    </source>
</evidence>
<feature type="transmembrane region" description="Helical" evidence="1">
    <location>
        <begin position="7"/>
        <end position="29"/>
    </location>
</feature>
<reference evidence="2" key="2">
    <citation type="journal article" date="2015" name="Fish Shellfish Immunol.">
        <title>Early steps in the European eel (Anguilla anguilla)-Vibrio vulnificus interaction in the gills: Role of the RtxA13 toxin.</title>
        <authorList>
            <person name="Callol A."/>
            <person name="Pajuelo D."/>
            <person name="Ebbesson L."/>
            <person name="Teles M."/>
            <person name="MacKenzie S."/>
            <person name="Amaro C."/>
        </authorList>
    </citation>
    <scope>NUCLEOTIDE SEQUENCE</scope>
</reference>
<accession>A0A0E9S4J6</accession>
<evidence type="ECO:0000256" key="1">
    <source>
        <dbReference type="SAM" id="Phobius"/>
    </source>
</evidence>
<keyword evidence="1" id="KW-0472">Membrane</keyword>
<protein>
    <submittedName>
        <fullName evidence="2">Uncharacterized protein</fullName>
    </submittedName>
</protein>
<keyword evidence="1" id="KW-1133">Transmembrane helix</keyword>